<keyword evidence="4" id="KW-1185">Reference proteome</keyword>
<evidence type="ECO:0000313" key="4">
    <source>
        <dbReference type="Proteomes" id="UP000720189"/>
    </source>
</evidence>
<organism evidence="3 4">
    <name type="scientific">Fusarium redolens</name>
    <dbReference type="NCBI Taxonomy" id="48865"/>
    <lineage>
        <taxon>Eukaryota</taxon>
        <taxon>Fungi</taxon>
        <taxon>Dikarya</taxon>
        <taxon>Ascomycota</taxon>
        <taxon>Pezizomycotina</taxon>
        <taxon>Sordariomycetes</taxon>
        <taxon>Hypocreomycetidae</taxon>
        <taxon>Hypocreales</taxon>
        <taxon>Nectriaceae</taxon>
        <taxon>Fusarium</taxon>
        <taxon>Fusarium redolens species complex</taxon>
    </lineage>
</organism>
<feature type="transmembrane region" description="Helical" evidence="2">
    <location>
        <begin position="268"/>
        <end position="293"/>
    </location>
</feature>
<dbReference type="RefSeq" id="XP_046053617.1">
    <property type="nucleotide sequence ID" value="XM_046198780.1"/>
</dbReference>
<protein>
    <submittedName>
        <fullName evidence="3">Uncharacterized protein</fullName>
    </submittedName>
</protein>
<dbReference type="GeneID" id="70228734"/>
<evidence type="ECO:0000313" key="3">
    <source>
        <dbReference type="EMBL" id="KAH7264882.1"/>
    </source>
</evidence>
<gene>
    <name evidence="3" type="ORF">BKA55DRAFT_685365</name>
</gene>
<dbReference type="AlphaFoldDB" id="A0A9P9KJ39"/>
<dbReference type="OrthoDB" id="5040980at2759"/>
<evidence type="ECO:0000256" key="2">
    <source>
        <dbReference type="SAM" id="Phobius"/>
    </source>
</evidence>
<comment type="caution">
    <text evidence="3">The sequence shown here is derived from an EMBL/GenBank/DDBJ whole genome shotgun (WGS) entry which is preliminary data.</text>
</comment>
<reference evidence="3" key="1">
    <citation type="journal article" date="2021" name="Nat. Commun.">
        <title>Genetic determinants of endophytism in the Arabidopsis root mycobiome.</title>
        <authorList>
            <person name="Mesny F."/>
            <person name="Miyauchi S."/>
            <person name="Thiergart T."/>
            <person name="Pickel B."/>
            <person name="Atanasova L."/>
            <person name="Karlsson M."/>
            <person name="Huettel B."/>
            <person name="Barry K.W."/>
            <person name="Haridas S."/>
            <person name="Chen C."/>
            <person name="Bauer D."/>
            <person name="Andreopoulos W."/>
            <person name="Pangilinan J."/>
            <person name="LaButti K."/>
            <person name="Riley R."/>
            <person name="Lipzen A."/>
            <person name="Clum A."/>
            <person name="Drula E."/>
            <person name="Henrissat B."/>
            <person name="Kohler A."/>
            <person name="Grigoriev I.V."/>
            <person name="Martin F.M."/>
            <person name="Hacquard S."/>
        </authorList>
    </citation>
    <scope>NUCLEOTIDE SEQUENCE</scope>
    <source>
        <strain evidence="3">MPI-CAGE-AT-0023</strain>
    </source>
</reference>
<sequence length="299" mass="33910">MSYPSGREHYHEPLPLRSGTKPYRTLLFSQRPRNNRPEPFDLGSDSSFGEFFSPVSSISTQGPTIAEIQAEFGALIGNTDNGEGWGEQFRQQRARLHPVPKIERPSVNILEPPSRRSRAPMSSSLGILPFESNPSSEYSSSPTSEYHTPARVRKVFPRSLGIELARQFEAPPYGSSSSSSEPSSVTSSESHSPGLYMRPSERIHLLPPTPRSPRVEVTNPVDKLQPIARHPYRHGSYLNDRYDYSTVEEHRRCEEDTGETWGDVWLDFLYLSVLFVSFISVIFVYAWVVLSFLRAWCRT</sequence>
<feature type="region of interest" description="Disordered" evidence="1">
    <location>
        <begin position="105"/>
        <end position="150"/>
    </location>
</feature>
<keyword evidence="2" id="KW-0472">Membrane</keyword>
<evidence type="ECO:0000256" key="1">
    <source>
        <dbReference type="SAM" id="MobiDB-lite"/>
    </source>
</evidence>
<feature type="compositionally biased region" description="Basic and acidic residues" evidence="1">
    <location>
        <begin position="1"/>
        <end position="14"/>
    </location>
</feature>
<feature type="region of interest" description="Disordered" evidence="1">
    <location>
        <begin position="1"/>
        <end position="23"/>
    </location>
</feature>
<feature type="compositionally biased region" description="Low complexity" evidence="1">
    <location>
        <begin position="175"/>
        <end position="193"/>
    </location>
</feature>
<name>A0A9P9KJ39_FUSRE</name>
<keyword evidence="2" id="KW-0812">Transmembrane</keyword>
<feature type="region of interest" description="Disordered" evidence="1">
    <location>
        <begin position="170"/>
        <end position="196"/>
    </location>
</feature>
<keyword evidence="2" id="KW-1133">Transmembrane helix</keyword>
<proteinExistence type="predicted"/>
<accession>A0A9P9KJ39</accession>
<dbReference type="Proteomes" id="UP000720189">
    <property type="component" value="Unassembled WGS sequence"/>
</dbReference>
<feature type="compositionally biased region" description="Low complexity" evidence="1">
    <location>
        <begin position="119"/>
        <end position="145"/>
    </location>
</feature>
<dbReference type="EMBL" id="JAGMUX010000003">
    <property type="protein sequence ID" value="KAH7264882.1"/>
    <property type="molecule type" value="Genomic_DNA"/>
</dbReference>